<reference evidence="10" key="1">
    <citation type="journal article" date="2019" name="Int. J. Syst. Evol. Microbiol.">
        <title>The Global Catalogue of Microorganisms (GCM) 10K type strain sequencing project: providing services to taxonomists for standard genome sequencing and annotation.</title>
        <authorList>
            <consortium name="The Broad Institute Genomics Platform"/>
            <consortium name="The Broad Institute Genome Sequencing Center for Infectious Disease"/>
            <person name="Wu L."/>
            <person name="Ma J."/>
        </authorList>
    </citation>
    <scope>NUCLEOTIDE SEQUENCE [LARGE SCALE GENOMIC DNA]</scope>
    <source>
        <strain evidence="10">JCM 16961</strain>
    </source>
</reference>
<keyword evidence="4 5" id="KW-0963">Cytoplasm</keyword>
<name>A0ABP7D7P0_9MICC</name>
<comment type="similarity">
    <text evidence="2 5">Belongs to the RecX family.</text>
</comment>
<evidence type="ECO:0000256" key="5">
    <source>
        <dbReference type="HAMAP-Rule" id="MF_01114"/>
    </source>
</evidence>
<evidence type="ECO:0000256" key="4">
    <source>
        <dbReference type="ARBA" id="ARBA00022490"/>
    </source>
</evidence>
<feature type="compositionally biased region" description="Acidic residues" evidence="6">
    <location>
        <begin position="26"/>
        <end position="36"/>
    </location>
</feature>
<dbReference type="Gene3D" id="1.10.10.10">
    <property type="entry name" value="Winged helix-like DNA-binding domain superfamily/Winged helix DNA-binding domain"/>
    <property type="match status" value="1"/>
</dbReference>
<dbReference type="Proteomes" id="UP001501536">
    <property type="component" value="Unassembled WGS sequence"/>
</dbReference>
<dbReference type="RefSeq" id="WP_344881493.1">
    <property type="nucleotide sequence ID" value="NZ_BAABCJ010000002.1"/>
</dbReference>
<protein>
    <recommendedName>
        <fullName evidence="3 5">Regulatory protein RecX</fullName>
    </recommendedName>
</protein>
<dbReference type="Pfam" id="PF02631">
    <property type="entry name" value="RecX_HTH2"/>
    <property type="match status" value="1"/>
</dbReference>
<comment type="function">
    <text evidence="5">Modulates RecA activity.</text>
</comment>
<feature type="domain" description="RecX second three-helical" evidence="7">
    <location>
        <begin position="136"/>
        <end position="177"/>
    </location>
</feature>
<accession>A0ABP7D7P0</accession>
<dbReference type="InterPro" id="IPR003783">
    <property type="entry name" value="Regulatory_RecX"/>
</dbReference>
<evidence type="ECO:0000256" key="1">
    <source>
        <dbReference type="ARBA" id="ARBA00004496"/>
    </source>
</evidence>
<dbReference type="InterPro" id="IPR053926">
    <property type="entry name" value="RecX_HTH_1st"/>
</dbReference>
<gene>
    <name evidence="5 9" type="primary">recX</name>
    <name evidence="9" type="ORF">GCM10022377_11940</name>
</gene>
<organism evidence="9 10">
    <name type="scientific">Zhihengliuella alba</name>
    <dbReference type="NCBI Taxonomy" id="547018"/>
    <lineage>
        <taxon>Bacteria</taxon>
        <taxon>Bacillati</taxon>
        <taxon>Actinomycetota</taxon>
        <taxon>Actinomycetes</taxon>
        <taxon>Micrococcales</taxon>
        <taxon>Micrococcaceae</taxon>
        <taxon>Zhihengliuella</taxon>
    </lineage>
</organism>
<evidence type="ECO:0000313" key="10">
    <source>
        <dbReference type="Proteomes" id="UP001501536"/>
    </source>
</evidence>
<evidence type="ECO:0000256" key="6">
    <source>
        <dbReference type="SAM" id="MobiDB-lite"/>
    </source>
</evidence>
<evidence type="ECO:0000256" key="2">
    <source>
        <dbReference type="ARBA" id="ARBA00009695"/>
    </source>
</evidence>
<comment type="subcellular location">
    <subcellularLocation>
        <location evidence="1 5">Cytoplasm</location>
    </subcellularLocation>
</comment>
<dbReference type="PANTHER" id="PTHR33602:SF1">
    <property type="entry name" value="REGULATORY PROTEIN RECX FAMILY PROTEIN"/>
    <property type="match status" value="1"/>
</dbReference>
<feature type="domain" description="RecX first three-helical" evidence="8">
    <location>
        <begin position="90"/>
        <end position="128"/>
    </location>
</feature>
<evidence type="ECO:0000259" key="7">
    <source>
        <dbReference type="Pfam" id="PF02631"/>
    </source>
</evidence>
<dbReference type="EMBL" id="BAABCJ010000002">
    <property type="protein sequence ID" value="GAA3700363.1"/>
    <property type="molecule type" value="Genomic_DNA"/>
</dbReference>
<dbReference type="HAMAP" id="MF_01114">
    <property type="entry name" value="RecX"/>
    <property type="match status" value="1"/>
</dbReference>
<evidence type="ECO:0000313" key="9">
    <source>
        <dbReference type="EMBL" id="GAA3700363.1"/>
    </source>
</evidence>
<evidence type="ECO:0000259" key="8">
    <source>
        <dbReference type="Pfam" id="PF21982"/>
    </source>
</evidence>
<dbReference type="PANTHER" id="PTHR33602">
    <property type="entry name" value="REGULATORY PROTEIN RECX FAMILY PROTEIN"/>
    <property type="match status" value="1"/>
</dbReference>
<feature type="region of interest" description="Disordered" evidence="6">
    <location>
        <begin position="1"/>
        <end position="88"/>
    </location>
</feature>
<sequence length="252" mass="26814">MLEATRGLEPPDWFAAAAAQSASGDPADDASGEEPEASAGPTPGWGSPAGAEPADPFAAGNSRRGRTRAGGEGSGADSAEETPEETEAKARAIVLRQLSMVARTRQQLAEKLAAGDVPQGTADALLDRFEELGLIDDREFAMMWVRTRSATRRLAASALRRELLQRGVDPEYIAEALDQLSEDDQRAAARELVDKKLRVRRPGEPRDKTVRRLVSMLARKGYGGGIAFGVVNEALAAAGEDDEPAEFDTLDG</sequence>
<dbReference type="Pfam" id="PF21982">
    <property type="entry name" value="RecX_HTH1"/>
    <property type="match status" value="1"/>
</dbReference>
<dbReference type="InterPro" id="IPR036388">
    <property type="entry name" value="WH-like_DNA-bd_sf"/>
</dbReference>
<feature type="compositionally biased region" description="Low complexity" evidence="6">
    <location>
        <begin position="15"/>
        <end position="25"/>
    </location>
</feature>
<comment type="caution">
    <text evidence="9">The sequence shown here is derived from an EMBL/GenBank/DDBJ whole genome shotgun (WGS) entry which is preliminary data.</text>
</comment>
<keyword evidence="10" id="KW-1185">Reference proteome</keyword>
<proteinExistence type="inferred from homology"/>
<evidence type="ECO:0000256" key="3">
    <source>
        <dbReference type="ARBA" id="ARBA00018111"/>
    </source>
</evidence>
<dbReference type="InterPro" id="IPR053924">
    <property type="entry name" value="RecX_HTH_2nd"/>
</dbReference>